<accession>A0A1G9AC69</accession>
<protein>
    <submittedName>
        <fullName evidence="10">Energy-coupling factor transport system ATP-binding protein</fullName>
    </submittedName>
</protein>
<evidence type="ECO:0000313" key="11">
    <source>
        <dbReference type="Proteomes" id="UP000199008"/>
    </source>
</evidence>
<keyword evidence="3" id="KW-0813">Transport</keyword>
<reference evidence="11" key="1">
    <citation type="submission" date="2016-10" db="EMBL/GenBank/DDBJ databases">
        <authorList>
            <person name="Varghese N."/>
            <person name="Submissions S."/>
        </authorList>
    </citation>
    <scope>NUCLEOTIDE SEQUENCE [LARGE SCALE GENOMIC DNA]</scope>
    <source>
        <strain evidence="11">CGMCC 1.8895</strain>
    </source>
</reference>
<sequence length="468" mass="52538">MAIEIKNLRLKFPETDKRQFSNLNIKINTGEKVLMLGPSGSGKSTLLNLLGGNIPRSMDIPFKADVLDVDTGAAYVFQDPDSQFTMPTVVEELAFILENRSVPQGEMDKKIQDALLKVGLNTDLKMPINNLSGGMKQRLAIASALLQGSGTLLLDEPTSMLDAASVGGLWQTLRNVWTDKTVVIVEHRVNEIWDKVDRVILMNGDGELIMDESPEVIMEHHIGLLNEYGVWHPYSWDYAPVFNKVEPGDETLIEINDMTLERGKETLLNIDNLIIKRGEWLTIEGQNGTGKTSLMLALMKLIKTVGNIHVKGNKVRKTKDIAGTVYPVFQNPELQFITNTVYDEVFINLEMHYPPDEAHEKCEALLRRIGLDHVSHLHPLEISTGQKRRLSVATATGGVPEVMIFDEPTFGLDQKLSYELLKMFYERVEDGVTVIMITHDRGITERYPTRRLILENKAITEVRGDGHA</sequence>
<evidence type="ECO:0000313" key="10">
    <source>
        <dbReference type="EMBL" id="SDK24977.1"/>
    </source>
</evidence>
<comment type="subcellular location">
    <subcellularLocation>
        <location evidence="1">Cell membrane</location>
        <topology evidence="1">Peripheral membrane protein</topology>
    </subcellularLocation>
</comment>
<dbReference type="Gene3D" id="3.40.50.300">
    <property type="entry name" value="P-loop containing nucleotide triphosphate hydrolases"/>
    <property type="match status" value="2"/>
</dbReference>
<keyword evidence="5" id="KW-0547">Nucleotide-binding</keyword>
<proteinExistence type="inferred from homology"/>
<evidence type="ECO:0000256" key="8">
    <source>
        <dbReference type="ARBA" id="ARBA00023136"/>
    </source>
</evidence>
<comment type="similarity">
    <text evidence="2">Belongs to the ABC transporter superfamily.</text>
</comment>
<dbReference type="SUPFAM" id="SSF52540">
    <property type="entry name" value="P-loop containing nucleoside triphosphate hydrolases"/>
    <property type="match status" value="2"/>
</dbReference>
<keyword evidence="6 10" id="KW-0067">ATP-binding</keyword>
<keyword evidence="8" id="KW-0472">Membrane</keyword>
<evidence type="ECO:0000256" key="6">
    <source>
        <dbReference type="ARBA" id="ARBA00022840"/>
    </source>
</evidence>
<name>A0A1G9AC69_9BACL</name>
<evidence type="ECO:0000256" key="2">
    <source>
        <dbReference type="ARBA" id="ARBA00005417"/>
    </source>
</evidence>
<dbReference type="RefSeq" id="WP_092983774.1">
    <property type="nucleotide sequence ID" value="NZ_FNFY01000001.1"/>
</dbReference>
<dbReference type="GO" id="GO:0016887">
    <property type="term" value="F:ATP hydrolysis activity"/>
    <property type="evidence" value="ECO:0007669"/>
    <property type="project" value="InterPro"/>
</dbReference>
<dbReference type="AlphaFoldDB" id="A0A1G9AC69"/>
<dbReference type="InterPro" id="IPR003593">
    <property type="entry name" value="AAA+_ATPase"/>
</dbReference>
<keyword evidence="11" id="KW-1185">Reference proteome</keyword>
<dbReference type="SMART" id="SM00382">
    <property type="entry name" value="AAA"/>
    <property type="match status" value="2"/>
</dbReference>
<dbReference type="InterPro" id="IPR050095">
    <property type="entry name" value="ECF_ABC_transporter_ATP-bd"/>
</dbReference>
<dbReference type="InterPro" id="IPR027417">
    <property type="entry name" value="P-loop_NTPase"/>
</dbReference>
<dbReference type="STRING" id="576118.SAMN05216216_101205"/>
<dbReference type="CDD" id="cd03225">
    <property type="entry name" value="ABC_cobalt_CbiO_domain1"/>
    <property type="match status" value="2"/>
</dbReference>
<dbReference type="GO" id="GO:0043190">
    <property type="term" value="C:ATP-binding cassette (ABC) transporter complex"/>
    <property type="evidence" value="ECO:0007669"/>
    <property type="project" value="TreeGrafter"/>
</dbReference>
<dbReference type="GO" id="GO:0005524">
    <property type="term" value="F:ATP binding"/>
    <property type="evidence" value="ECO:0007669"/>
    <property type="project" value="UniProtKB-KW"/>
</dbReference>
<dbReference type="Proteomes" id="UP000199008">
    <property type="component" value="Unassembled WGS sequence"/>
</dbReference>
<gene>
    <name evidence="10" type="ORF">SAMN05216216_101205</name>
</gene>
<dbReference type="InterPro" id="IPR015856">
    <property type="entry name" value="ABC_transpr_CbiO/EcfA_su"/>
</dbReference>
<feature type="domain" description="ABC transporter" evidence="9">
    <location>
        <begin position="253"/>
        <end position="466"/>
    </location>
</feature>
<dbReference type="GO" id="GO:0042626">
    <property type="term" value="F:ATPase-coupled transmembrane transporter activity"/>
    <property type="evidence" value="ECO:0007669"/>
    <property type="project" value="TreeGrafter"/>
</dbReference>
<dbReference type="InterPro" id="IPR017871">
    <property type="entry name" value="ABC_transporter-like_CS"/>
</dbReference>
<dbReference type="PANTHER" id="PTHR43553">
    <property type="entry name" value="HEAVY METAL TRANSPORTER"/>
    <property type="match status" value="1"/>
</dbReference>
<dbReference type="OrthoDB" id="501320at2"/>
<evidence type="ECO:0000256" key="7">
    <source>
        <dbReference type="ARBA" id="ARBA00022967"/>
    </source>
</evidence>
<feature type="domain" description="ABC transporter" evidence="9">
    <location>
        <begin position="3"/>
        <end position="230"/>
    </location>
</feature>
<evidence type="ECO:0000256" key="3">
    <source>
        <dbReference type="ARBA" id="ARBA00022448"/>
    </source>
</evidence>
<dbReference type="EMBL" id="FNFY01000001">
    <property type="protein sequence ID" value="SDK24977.1"/>
    <property type="molecule type" value="Genomic_DNA"/>
</dbReference>
<evidence type="ECO:0000256" key="4">
    <source>
        <dbReference type="ARBA" id="ARBA00022475"/>
    </source>
</evidence>
<keyword evidence="4" id="KW-1003">Cell membrane</keyword>
<dbReference type="PANTHER" id="PTHR43553:SF24">
    <property type="entry name" value="ENERGY-COUPLING FACTOR TRANSPORTER ATP-BINDING PROTEIN ECFA1"/>
    <property type="match status" value="1"/>
</dbReference>
<keyword evidence="7" id="KW-1278">Translocase</keyword>
<dbReference type="PROSITE" id="PS50893">
    <property type="entry name" value="ABC_TRANSPORTER_2"/>
    <property type="match status" value="2"/>
</dbReference>
<evidence type="ECO:0000259" key="9">
    <source>
        <dbReference type="PROSITE" id="PS50893"/>
    </source>
</evidence>
<organism evidence="10 11">
    <name type="scientific">Lacicoccus qingdaonensis</name>
    <dbReference type="NCBI Taxonomy" id="576118"/>
    <lineage>
        <taxon>Bacteria</taxon>
        <taxon>Bacillati</taxon>
        <taxon>Bacillota</taxon>
        <taxon>Bacilli</taxon>
        <taxon>Bacillales</taxon>
        <taxon>Salinicoccaceae</taxon>
        <taxon>Lacicoccus</taxon>
    </lineage>
</organism>
<dbReference type="PROSITE" id="PS00211">
    <property type="entry name" value="ABC_TRANSPORTER_1"/>
    <property type="match status" value="1"/>
</dbReference>
<evidence type="ECO:0000256" key="5">
    <source>
        <dbReference type="ARBA" id="ARBA00022741"/>
    </source>
</evidence>
<dbReference type="InterPro" id="IPR003439">
    <property type="entry name" value="ABC_transporter-like_ATP-bd"/>
</dbReference>
<evidence type="ECO:0000256" key="1">
    <source>
        <dbReference type="ARBA" id="ARBA00004202"/>
    </source>
</evidence>
<dbReference type="Pfam" id="PF00005">
    <property type="entry name" value="ABC_tran"/>
    <property type="match status" value="2"/>
</dbReference>